<reference evidence="2" key="2">
    <citation type="submission" date="2020-11" db="EMBL/GenBank/DDBJ databases">
        <title>Whole genome sequencing of Colletotrichum sp.</title>
        <authorList>
            <person name="Li H."/>
        </authorList>
    </citation>
    <scope>NUCLEOTIDE SEQUENCE</scope>
    <source>
        <strain evidence="2">CkLH20</strain>
    </source>
</reference>
<feature type="compositionally biased region" description="Acidic residues" evidence="1">
    <location>
        <begin position="702"/>
        <end position="712"/>
    </location>
</feature>
<proteinExistence type="predicted"/>
<feature type="compositionally biased region" description="Polar residues" evidence="1">
    <location>
        <begin position="601"/>
        <end position="614"/>
    </location>
</feature>
<comment type="caution">
    <text evidence="2">The sequence shown here is derived from an EMBL/GenBank/DDBJ whole genome shotgun (WGS) entry which is preliminary data.</text>
</comment>
<dbReference type="GeneID" id="62162383"/>
<dbReference type="RefSeq" id="XP_038745607.1">
    <property type="nucleotide sequence ID" value="XM_038889309.1"/>
</dbReference>
<accession>A0A9P6I6U2</accession>
<dbReference type="AlphaFoldDB" id="A0A9P6I6U2"/>
<dbReference type="OrthoDB" id="4267316at2759"/>
<evidence type="ECO:0000256" key="1">
    <source>
        <dbReference type="SAM" id="MobiDB-lite"/>
    </source>
</evidence>
<feature type="region of interest" description="Disordered" evidence="1">
    <location>
        <begin position="450"/>
        <end position="471"/>
    </location>
</feature>
<gene>
    <name evidence="2" type="ORF">CkaCkLH20_06592</name>
</gene>
<evidence type="ECO:0000313" key="3">
    <source>
        <dbReference type="Proteomes" id="UP000781932"/>
    </source>
</evidence>
<keyword evidence="3" id="KW-1185">Reference proteome</keyword>
<feature type="region of interest" description="Disordered" evidence="1">
    <location>
        <begin position="508"/>
        <end position="743"/>
    </location>
</feature>
<name>A0A9P6I6U2_9PEZI</name>
<organism evidence="2 3">
    <name type="scientific">Colletotrichum karsti</name>
    <dbReference type="NCBI Taxonomy" id="1095194"/>
    <lineage>
        <taxon>Eukaryota</taxon>
        <taxon>Fungi</taxon>
        <taxon>Dikarya</taxon>
        <taxon>Ascomycota</taxon>
        <taxon>Pezizomycotina</taxon>
        <taxon>Sordariomycetes</taxon>
        <taxon>Hypocreomycetidae</taxon>
        <taxon>Glomerellales</taxon>
        <taxon>Glomerellaceae</taxon>
        <taxon>Colletotrichum</taxon>
        <taxon>Colletotrichum boninense species complex</taxon>
    </lineage>
</organism>
<dbReference type="EMBL" id="JAATWM020000019">
    <property type="protein sequence ID" value="KAF9876146.1"/>
    <property type="molecule type" value="Genomic_DNA"/>
</dbReference>
<protein>
    <submittedName>
        <fullName evidence="2">Uncharacterized protein</fullName>
    </submittedName>
</protein>
<feature type="compositionally biased region" description="Low complexity" evidence="1">
    <location>
        <begin position="532"/>
        <end position="545"/>
    </location>
</feature>
<evidence type="ECO:0000313" key="2">
    <source>
        <dbReference type="EMBL" id="KAF9876146.1"/>
    </source>
</evidence>
<reference evidence="2" key="1">
    <citation type="submission" date="2020-03" db="EMBL/GenBank/DDBJ databases">
        <authorList>
            <person name="He L."/>
        </authorList>
    </citation>
    <scope>NUCLEOTIDE SEQUENCE</scope>
    <source>
        <strain evidence="2">CkLH20</strain>
    </source>
</reference>
<dbReference type="Proteomes" id="UP000781932">
    <property type="component" value="Unassembled WGS sequence"/>
</dbReference>
<sequence>MPSLTTTPIELYGEMNKKFTLFSYTPVHHHGSGQYNRNPLPPSLPRGYVRDYSKAAREIDKHAEVTLNGAIEVGRGRRFQIVSCKVTRFPRVEASAEQQEPLSEMRNNKRINLERELVLRICDPEYYASDFMAPCGNEELAEGDFSRDYWAMRHFHERGITGVGYLGPRFYGGWILKLPAGTDRRRKKLFRYVYVSITEKLYGYTVDDLCFRSGPGNEGWLIPHDSPADFERADGSLRWITFDQKTRDKVMKLVLHGLVVSMHNSVEHLGFGPEAAFVTYRDGNKDLSDVRVVHLGHDETQVWRFTAEAYDDSEVHWIQQLPYPPHPFERFCWEALDDWHGWIPDEEEFEEWLTKPSTFGPLEEARDVLAKLGPWATWPHAYAMYSTFATLDQIEDDGCKRVSIAPRTAAFLYMMKDMETLHALCMSSVMAQKSLKKWVRKLVQNAISLDDPSTYPETKETEKQAGQKGQVRLQELQKMARRLSVNNEELNRIVRQGASLATAMESLSLGESRQQTPQPPRPATRSRHHAGAKSSGHKPSSSFSHTASTPATPTRRLGHAVSSSNPRERSNSGAAAQRASLNLPPAAPSPSGQRIKAKPSNLDTIPSTPITLLHSSRRPPVRDLVKASNPPERGRTRPPGDTSIHSLEDASPMHVASTDTSQNLEIDEPPPPPGVFEDQSQSFSEDRSPSFEGGKPPRITTETEDESQNEAEEPSRIEYADDSQSFELDVPSHADDEDDIYDP</sequence>